<accession>A0A9D9ELU1</accession>
<feature type="transmembrane region" description="Helical" evidence="1">
    <location>
        <begin position="90"/>
        <end position="110"/>
    </location>
</feature>
<proteinExistence type="predicted"/>
<organism evidence="2 3">
    <name type="scientific">Candidatus Avitreponema avistercoris</name>
    <dbReference type="NCBI Taxonomy" id="2840705"/>
    <lineage>
        <taxon>Bacteria</taxon>
        <taxon>Pseudomonadati</taxon>
        <taxon>Spirochaetota</taxon>
        <taxon>Spirochaetia</taxon>
        <taxon>Spirochaetales</taxon>
        <taxon>Candidatus Avitreponema</taxon>
    </lineage>
</organism>
<protein>
    <submittedName>
        <fullName evidence="2">AzlD domain-containing protein</fullName>
    </submittedName>
</protein>
<reference evidence="2" key="2">
    <citation type="journal article" date="2021" name="PeerJ">
        <title>Extensive microbial diversity within the chicken gut microbiome revealed by metagenomics and culture.</title>
        <authorList>
            <person name="Gilroy R."/>
            <person name="Ravi A."/>
            <person name="Getino M."/>
            <person name="Pursley I."/>
            <person name="Horton D.L."/>
            <person name="Alikhan N.F."/>
            <person name="Baker D."/>
            <person name="Gharbi K."/>
            <person name="Hall N."/>
            <person name="Watson M."/>
            <person name="Adriaenssens E.M."/>
            <person name="Foster-Nyarko E."/>
            <person name="Jarju S."/>
            <person name="Secka A."/>
            <person name="Antonio M."/>
            <person name="Oren A."/>
            <person name="Chaudhuri R.R."/>
            <person name="La Ragione R."/>
            <person name="Hildebrand F."/>
            <person name="Pallen M.J."/>
        </authorList>
    </citation>
    <scope>NUCLEOTIDE SEQUENCE</scope>
    <source>
        <strain evidence="2">B3-4054</strain>
    </source>
</reference>
<sequence length="111" mass="11659">MISAQPLSALPFTAALVVMACVTYAVRMIPLVLCKKKIRSRFLRSFLRYIPYAVLGAMTFPAVFFSTGSPVSAAAGCAAALLLGFSGKSLLSVAGAACAVVFAIEIFFLLC</sequence>
<keyword evidence="1" id="KW-0812">Transmembrane</keyword>
<name>A0A9D9ELU1_9SPIR</name>
<evidence type="ECO:0000256" key="1">
    <source>
        <dbReference type="SAM" id="Phobius"/>
    </source>
</evidence>
<dbReference type="Pfam" id="PF05437">
    <property type="entry name" value="AzlD"/>
    <property type="match status" value="1"/>
</dbReference>
<dbReference type="EMBL" id="JADIMS010000038">
    <property type="protein sequence ID" value="MBO8449893.1"/>
    <property type="molecule type" value="Genomic_DNA"/>
</dbReference>
<evidence type="ECO:0000313" key="3">
    <source>
        <dbReference type="Proteomes" id="UP000823616"/>
    </source>
</evidence>
<dbReference type="InterPro" id="IPR008407">
    <property type="entry name" value="Brnchd-chn_aa_trnsp_AzlD"/>
</dbReference>
<gene>
    <name evidence="2" type="ORF">IAA96_02180</name>
</gene>
<feature type="transmembrane region" description="Helical" evidence="1">
    <location>
        <begin position="12"/>
        <end position="34"/>
    </location>
</feature>
<keyword evidence="1" id="KW-1133">Transmembrane helix</keyword>
<comment type="caution">
    <text evidence="2">The sequence shown here is derived from an EMBL/GenBank/DDBJ whole genome shotgun (WGS) entry which is preliminary data.</text>
</comment>
<dbReference type="AlphaFoldDB" id="A0A9D9ELU1"/>
<reference evidence="2" key="1">
    <citation type="submission" date="2020-10" db="EMBL/GenBank/DDBJ databases">
        <authorList>
            <person name="Gilroy R."/>
        </authorList>
    </citation>
    <scope>NUCLEOTIDE SEQUENCE</scope>
    <source>
        <strain evidence="2">B3-4054</strain>
    </source>
</reference>
<evidence type="ECO:0000313" key="2">
    <source>
        <dbReference type="EMBL" id="MBO8449893.1"/>
    </source>
</evidence>
<feature type="transmembrane region" description="Helical" evidence="1">
    <location>
        <begin position="46"/>
        <end position="65"/>
    </location>
</feature>
<keyword evidence="1" id="KW-0472">Membrane</keyword>
<dbReference type="Proteomes" id="UP000823616">
    <property type="component" value="Unassembled WGS sequence"/>
</dbReference>